<dbReference type="OrthoDB" id="1524092at2"/>
<organism evidence="6 7">
    <name type="scientific">Raineya orbicola</name>
    <dbReference type="NCBI Taxonomy" id="2016530"/>
    <lineage>
        <taxon>Bacteria</taxon>
        <taxon>Pseudomonadati</taxon>
        <taxon>Bacteroidota</taxon>
        <taxon>Cytophagia</taxon>
        <taxon>Cytophagales</taxon>
        <taxon>Raineyaceae</taxon>
        <taxon>Raineya</taxon>
    </lineage>
</organism>
<dbReference type="RefSeq" id="WP_101359907.1">
    <property type="nucleotide sequence ID" value="NZ_NKXO01000075.1"/>
</dbReference>
<dbReference type="EC" id="3.1.1.61" evidence="2"/>
<protein>
    <recommendedName>
        <fullName evidence="2">protein-glutamate methylesterase</fullName>
        <ecNumber evidence="2">3.1.1.61</ecNumber>
    </recommendedName>
</protein>
<feature type="active site" evidence="4">
    <location>
        <position position="24"/>
    </location>
</feature>
<dbReference type="EMBL" id="NKXO01000075">
    <property type="protein sequence ID" value="PKQ64015.1"/>
    <property type="molecule type" value="Genomic_DNA"/>
</dbReference>
<keyword evidence="1 4" id="KW-0378">Hydrolase</keyword>
<evidence type="ECO:0000259" key="5">
    <source>
        <dbReference type="PROSITE" id="PS50122"/>
    </source>
</evidence>
<name>A0A2N3I103_9BACT</name>
<evidence type="ECO:0000256" key="1">
    <source>
        <dbReference type="ARBA" id="ARBA00022801"/>
    </source>
</evidence>
<dbReference type="SUPFAM" id="SSF52738">
    <property type="entry name" value="Methylesterase CheB, C-terminal domain"/>
    <property type="match status" value="1"/>
</dbReference>
<dbReference type="Pfam" id="PF01339">
    <property type="entry name" value="CheB_methylest"/>
    <property type="match status" value="1"/>
</dbReference>
<dbReference type="GO" id="GO:0000156">
    <property type="term" value="F:phosphorelay response regulator activity"/>
    <property type="evidence" value="ECO:0007669"/>
    <property type="project" value="InterPro"/>
</dbReference>
<feature type="active site" evidence="4">
    <location>
        <position position="51"/>
    </location>
</feature>
<evidence type="ECO:0000313" key="6">
    <source>
        <dbReference type="EMBL" id="PKQ64015.1"/>
    </source>
</evidence>
<dbReference type="GO" id="GO:0005737">
    <property type="term" value="C:cytoplasm"/>
    <property type="evidence" value="ECO:0007669"/>
    <property type="project" value="InterPro"/>
</dbReference>
<dbReference type="GO" id="GO:0008984">
    <property type="term" value="F:protein-glutamate methylesterase activity"/>
    <property type="evidence" value="ECO:0007669"/>
    <property type="project" value="UniProtKB-EC"/>
</dbReference>
<proteinExistence type="predicted"/>
<accession>A0A2N3I103</accession>
<dbReference type="PANTHER" id="PTHR42872:SF3">
    <property type="entry name" value="PROTEIN-GLUTAMATE METHYLESTERASE_PROTEIN-GLUTAMINE GLUTAMINASE 1"/>
    <property type="match status" value="1"/>
</dbReference>
<evidence type="ECO:0000256" key="2">
    <source>
        <dbReference type="ARBA" id="ARBA00039140"/>
    </source>
</evidence>
<evidence type="ECO:0000313" key="7">
    <source>
        <dbReference type="Proteomes" id="UP000233387"/>
    </source>
</evidence>
<reference evidence="6 7" key="1">
    <citation type="submission" date="2017-06" db="EMBL/GenBank/DDBJ databases">
        <title>Raineya orbicola gen. nov., sp. nov. a slightly thermophilic bacterium of the phylum Bacteroidetes and the description of Raineyaceae fam. nov.</title>
        <authorList>
            <person name="Albuquerque L."/>
            <person name="Polonia A.R.M."/>
            <person name="Barroso C."/>
            <person name="Froufe H.J.C."/>
            <person name="Lage O."/>
            <person name="Lobo-Da-Cunha A."/>
            <person name="Egas C."/>
            <person name="Da Costa M.S."/>
        </authorList>
    </citation>
    <scope>NUCLEOTIDE SEQUENCE [LARGE SCALE GENOMIC DNA]</scope>
    <source>
        <strain evidence="6 7">SPSPC-11</strain>
    </source>
</reference>
<keyword evidence="4" id="KW-0145">Chemotaxis</keyword>
<dbReference type="AlphaFoldDB" id="A0A2N3I103"/>
<dbReference type="PROSITE" id="PS50122">
    <property type="entry name" value="CHEB"/>
    <property type="match status" value="1"/>
</dbReference>
<comment type="caution">
    <text evidence="6">The sequence shown here is derived from an EMBL/GenBank/DDBJ whole genome shotgun (WGS) entry which is preliminary data.</text>
</comment>
<evidence type="ECO:0000256" key="3">
    <source>
        <dbReference type="ARBA" id="ARBA00048267"/>
    </source>
</evidence>
<dbReference type="Gene3D" id="3.40.50.180">
    <property type="entry name" value="Methylesterase CheB, C-terminal domain"/>
    <property type="match status" value="1"/>
</dbReference>
<feature type="domain" description="CheB-type methylesterase" evidence="5">
    <location>
        <begin position="12"/>
        <end position="179"/>
    </location>
</feature>
<dbReference type="PANTHER" id="PTHR42872">
    <property type="entry name" value="PROTEIN-GLUTAMATE METHYLESTERASE/PROTEIN-GLUTAMINE GLUTAMINASE"/>
    <property type="match status" value="1"/>
</dbReference>
<keyword evidence="7" id="KW-1185">Reference proteome</keyword>
<dbReference type="GO" id="GO:0006935">
    <property type="term" value="P:chemotaxis"/>
    <property type="evidence" value="ECO:0007669"/>
    <property type="project" value="UniProtKB-UniRule"/>
</dbReference>
<gene>
    <name evidence="6" type="ORF">Rain11_2645</name>
</gene>
<dbReference type="InterPro" id="IPR000673">
    <property type="entry name" value="Sig_transdc_resp-reg_Me-estase"/>
</dbReference>
<dbReference type="CDD" id="cd16433">
    <property type="entry name" value="CheB"/>
    <property type="match status" value="1"/>
</dbReference>
<dbReference type="Proteomes" id="UP000233387">
    <property type="component" value="Unassembled WGS sequence"/>
</dbReference>
<dbReference type="InterPro" id="IPR035909">
    <property type="entry name" value="CheB_C"/>
</dbReference>
<comment type="catalytic activity">
    <reaction evidence="3">
        <text>[protein]-L-glutamate 5-O-methyl ester + H2O = L-glutamyl-[protein] + methanol + H(+)</text>
        <dbReference type="Rhea" id="RHEA:23236"/>
        <dbReference type="Rhea" id="RHEA-COMP:10208"/>
        <dbReference type="Rhea" id="RHEA-COMP:10311"/>
        <dbReference type="ChEBI" id="CHEBI:15377"/>
        <dbReference type="ChEBI" id="CHEBI:15378"/>
        <dbReference type="ChEBI" id="CHEBI:17790"/>
        <dbReference type="ChEBI" id="CHEBI:29973"/>
        <dbReference type="ChEBI" id="CHEBI:82795"/>
        <dbReference type="EC" id="3.1.1.61"/>
    </reaction>
</comment>
<feature type="active site" evidence="4">
    <location>
        <position position="144"/>
    </location>
</feature>
<sequence>MAVVLEKNKYNLHNQYKAIVIGGSAGSFQVISKILQNLPEDFQIPIIMCLHRLKDVRSGFAEALNIKSSKIITEPEDKEHIRKGCIYLAPANYHLGVELGNTFTLSTEEMVNNSRPAIDITFATASYVFRNKLIGILLSGANRDGGLGMKRISERGGLTIVQEPKECLIDTMPNAALELAPQIDHVLPTDEIIDLLLQLHKLYVAQV</sequence>
<evidence type="ECO:0000256" key="4">
    <source>
        <dbReference type="PROSITE-ProRule" id="PRU00050"/>
    </source>
</evidence>